<dbReference type="AlphaFoldDB" id="A0A928VRX3"/>
<protein>
    <submittedName>
        <fullName evidence="1">DUF2811 domain-containing protein</fullName>
    </submittedName>
</protein>
<gene>
    <name evidence="1" type="ORF">IQ266_15120</name>
</gene>
<evidence type="ECO:0000313" key="1">
    <source>
        <dbReference type="EMBL" id="MBE9031064.1"/>
    </source>
</evidence>
<reference evidence="1" key="1">
    <citation type="submission" date="2020-10" db="EMBL/GenBank/DDBJ databases">
        <authorList>
            <person name="Castelo-Branco R."/>
            <person name="Eusebio N."/>
            <person name="Adriana R."/>
            <person name="Vieira A."/>
            <person name="Brugerolle De Fraissinette N."/>
            <person name="Rezende De Castro R."/>
            <person name="Schneider M.P."/>
            <person name="Vasconcelos V."/>
            <person name="Leao P.N."/>
        </authorList>
    </citation>
    <scope>NUCLEOTIDE SEQUENCE</scope>
    <source>
        <strain evidence="1">LEGE 11480</strain>
    </source>
</reference>
<dbReference type="EMBL" id="JADEXQ010000051">
    <property type="protein sequence ID" value="MBE9031064.1"/>
    <property type="molecule type" value="Genomic_DNA"/>
</dbReference>
<organism evidence="1 2">
    <name type="scientific">Romeriopsis navalis LEGE 11480</name>
    <dbReference type="NCBI Taxonomy" id="2777977"/>
    <lineage>
        <taxon>Bacteria</taxon>
        <taxon>Bacillati</taxon>
        <taxon>Cyanobacteriota</taxon>
        <taxon>Cyanophyceae</taxon>
        <taxon>Leptolyngbyales</taxon>
        <taxon>Leptolyngbyaceae</taxon>
        <taxon>Romeriopsis</taxon>
        <taxon>Romeriopsis navalis</taxon>
    </lineage>
</organism>
<dbReference type="RefSeq" id="WP_264325894.1">
    <property type="nucleotide sequence ID" value="NZ_JADEXQ010000051.1"/>
</dbReference>
<accession>A0A928VRX3</accession>
<name>A0A928VRX3_9CYAN</name>
<sequence>MDMPISLFVEIPDTLHQSLATFLDTRPEWDQDRVFSAAISLFLLQNRLPEQGSDRQAARIYLDSLFGCSNAD</sequence>
<dbReference type="InterPro" id="IPR021231">
    <property type="entry name" value="DUF2811"/>
</dbReference>
<dbReference type="Proteomes" id="UP000625316">
    <property type="component" value="Unassembled WGS sequence"/>
</dbReference>
<proteinExistence type="predicted"/>
<keyword evidence="2" id="KW-1185">Reference proteome</keyword>
<evidence type="ECO:0000313" key="2">
    <source>
        <dbReference type="Proteomes" id="UP000625316"/>
    </source>
</evidence>
<dbReference type="Pfam" id="PF10929">
    <property type="entry name" value="DUF2811"/>
    <property type="match status" value="1"/>
</dbReference>
<comment type="caution">
    <text evidence="1">The sequence shown here is derived from an EMBL/GenBank/DDBJ whole genome shotgun (WGS) entry which is preliminary data.</text>
</comment>